<name>A0A506UMQ8_9PROT</name>
<evidence type="ECO:0000313" key="2">
    <source>
        <dbReference type="Proteomes" id="UP000315037"/>
    </source>
</evidence>
<dbReference type="EMBL" id="SORZ01000002">
    <property type="protein sequence ID" value="TPW34413.1"/>
    <property type="molecule type" value="Genomic_DNA"/>
</dbReference>
<sequence length="157" mass="16752">MSGPRTGQRPPDLNAPFIGSVFCRPDGSLTQQAQAFLHRLWERTGYASGVAGAWVQQEADNATLRADTANVLANQAGRDATQAMNTATQALSAAWALRREAIAALAEAQTARTAAEAALLEVTALRATLRALERRCGDVEVVGALERRVVLRPERSG</sequence>
<protein>
    <recommendedName>
        <fullName evidence="3">KfrA N-terminal DNA-binding domain-containing protein</fullName>
    </recommendedName>
</protein>
<keyword evidence="2" id="KW-1185">Reference proteome</keyword>
<dbReference type="RefSeq" id="WP_165600996.1">
    <property type="nucleotide sequence ID" value="NZ_SORZ01000002.1"/>
</dbReference>
<organism evidence="1 2">
    <name type="scientific">Oecophyllibacter saccharovorans</name>
    <dbReference type="NCBI Taxonomy" id="2558360"/>
    <lineage>
        <taxon>Bacteria</taxon>
        <taxon>Pseudomonadati</taxon>
        <taxon>Pseudomonadota</taxon>
        <taxon>Alphaproteobacteria</taxon>
        <taxon>Acetobacterales</taxon>
        <taxon>Acetobacteraceae</taxon>
        <taxon>Oecophyllibacter</taxon>
    </lineage>
</organism>
<accession>A0A506UMQ8</accession>
<comment type="caution">
    <text evidence="1">The sequence shown here is derived from an EMBL/GenBank/DDBJ whole genome shotgun (WGS) entry which is preliminary data.</text>
</comment>
<proteinExistence type="predicted"/>
<dbReference type="Proteomes" id="UP000315037">
    <property type="component" value="Unassembled WGS sequence"/>
</dbReference>
<gene>
    <name evidence="1" type="ORF">E3202_07970</name>
</gene>
<reference evidence="1 2" key="1">
    <citation type="submission" date="2019-03" db="EMBL/GenBank/DDBJ databases">
        <title>The complete genome sequence of Neokomagataea sp. Jb2 NBRC113641.</title>
        <authorList>
            <person name="Chua K.-O."/>
            <person name="Chan K.-G."/>
            <person name="See-Too W.-S."/>
        </authorList>
    </citation>
    <scope>NUCLEOTIDE SEQUENCE [LARGE SCALE GENOMIC DNA]</scope>
    <source>
        <strain evidence="1 2">Jb2</strain>
    </source>
</reference>
<evidence type="ECO:0000313" key="1">
    <source>
        <dbReference type="EMBL" id="TPW34413.1"/>
    </source>
</evidence>
<evidence type="ECO:0008006" key="3">
    <source>
        <dbReference type="Google" id="ProtNLM"/>
    </source>
</evidence>
<dbReference type="AlphaFoldDB" id="A0A506UMQ8"/>